<dbReference type="EMBL" id="BARU01011978">
    <property type="protein sequence ID" value="GAH35552.1"/>
    <property type="molecule type" value="Genomic_DNA"/>
</dbReference>
<accession>X1ESM3</accession>
<proteinExistence type="predicted"/>
<gene>
    <name evidence="1" type="ORF">S03H2_22288</name>
</gene>
<evidence type="ECO:0000313" key="1">
    <source>
        <dbReference type="EMBL" id="GAH35552.1"/>
    </source>
</evidence>
<dbReference type="AlphaFoldDB" id="X1ESM3"/>
<comment type="caution">
    <text evidence="1">The sequence shown here is derived from an EMBL/GenBank/DDBJ whole genome shotgun (WGS) entry which is preliminary data.</text>
</comment>
<name>X1ESM3_9ZZZZ</name>
<feature type="non-terminal residue" evidence="1">
    <location>
        <position position="161"/>
    </location>
</feature>
<organism evidence="1">
    <name type="scientific">marine sediment metagenome</name>
    <dbReference type="NCBI Taxonomy" id="412755"/>
    <lineage>
        <taxon>unclassified sequences</taxon>
        <taxon>metagenomes</taxon>
        <taxon>ecological metagenomes</taxon>
    </lineage>
</organism>
<protein>
    <submittedName>
        <fullName evidence="1">Uncharacterized protein</fullName>
    </submittedName>
</protein>
<sequence length="161" mass="18803">MKFPMPTVRMGNNTLNLGVRSVNVRIRGFGKWTAPKATDESIWGGTEYWGETADKLVIKDAHSQIQHNKNYVYICNDYNARQVSRQRLRLYIAKGKEGVVHKDTRSLTKEQKQWLYKNEGLDPWLTKAVDIEEVVEHPFLTMMREVNPMMNQADTWMLTEK</sequence>
<reference evidence="1" key="1">
    <citation type="journal article" date="2014" name="Front. Microbiol.">
        <title>High frequency of phylogenetically diverse reductive dehalogenase-homologous genes in deep subseafloor sedimentary metagenomes.</title>
        <authorList>
            <person name="Kawai M."/>
            <person name="Futagami T."/>
            <person name="Toyoda A."/>
            <person name="Takaki Y."/>
            <person name="Nishi S."/>
            <person name="Hori S."/>
            <person name="Arai W."/>
            <person name="Tsubouchi T."/>
            <person name="Morono Y."/>
            <person name="Uchiyama I."/>
            <person name="Ito T."/>
            <person name="Fujiyama A."/>
            <person name="Inagaki F."/>
            <person name="Takami H."/>
        </authorList>
    </citation>
    <scope>NUCLEOTIDE SEQUENCE</scope>
    <source>
        <strain evidence="1">Expedition CK06-06</strain>
    </source>
</reference>